<comment type="caution">
    <text evidence="2">The sequence shown here is derived from an EMBL/GenBank/DDBJ whole genome shotgun (WGS) entry which is preliminary data.</text>
</comment>
<organism evidence="2">
    <name type="scientific">Pongo abelii</name>
    <name type="common">Sumatran orangutan</name>
    <name type="synonym">Pongo pygmaeus abelii</name>
    <dbReference type="NCBI Taxonomy" id="9601"/>
    <lineage>
        <taxon>Eukaryota</taxon>
        <taxon>Metazoa</taxon>
        <taxon>Chordata</taxon>
        <taxon>Craniata</taxon>
        <taxon>Vertebrata</taxon>
        <taxon>Euteleostomi</taxon>
        <taxon>Mammalia</taxon>
        <taxon>Eutheria</taxon>
        <taxon>Euarchontoglires</taxon>
        <taxon>Primates</taxon>
        <taxon>Haplorrhini</taxon>
        <taxon>Catarrhini</taxon>
        <taxon>Hominidae</taxon>
        <taxon>Pongo</taxon>
    </lineage>
</organism>
<dbReference type="AlphaFoldDB" id="A0A2J8RXE6"/>
<feature type="compositionally biased region" description="Pro residues" evidence="1">
    <location>
        <begin position="1"/>
        <end position="10"/>
    </location>
</feature>
<proteinExistence type="predicted"/>
<name>A0A2J8RXE6_PONAB</name>
<gene>
    <name evidence="2" type="ORF">CR201_G0048162</name>
</gene>
<protein>
    <submittedName>
        <fullName evidence="2">KIAA0753 isoform 8</fullName>
    </submittedName>
</protein>
<dbReference type="EMBL" id="NDHI03003640">
    <property type="protein sequence ID" value="PNJ13177.1"/>
    <property type="molecule type" value="Genomic_DNA"/>
</dbReference>
<evidence type="ECO:0000256" key="1">
    <source>
        <dbReference type="SAM" id="MobiDB-lite"/>
    </source>
</evidence>
<feature type="region of interest" description="Disordered" evidence="1">
    <location>
        <begin position="1"/>
        <end position="28"/>
    </location>
</feature>
<dbReference type="Pfam" id="PF15718">
    <property type="entry name" value="MNR"/>
    <property type="match status" value="1"/>
</dbReference>
<reference evidence="2" key="1">
    <citation type="submission" date="2017-12" db="EMBL/GenBank/DDBJ databases">
        <title>High-resolution comparative analysis of great ape genomes.</title>
        <authorList>
            <person name="Pollen A."/>
            <person name="Hastie A."/>
            <person name="Hormozdiari F."/>
            <person name="Dougherty M."/>
            <person name="Liu R."/>
            <person name="Chaisson M."/>
            <person name="Hoppe E."/>
            <person name="Hill C."/>
            <person name="Pang A."/>
            <person name="Hillier L."/>
            <person name="Baker C."/>
            <person name="Armstrong J."/>
            <person name="Shendure J."/>
            <person name="Paten B."/>
            <person name="Wilson R."/>
            <person name="Chao H."/>
            <person name="Schneider V."/>
            <person name="Ventura M."/>
            <person name="Kronenberg Z."/>
            <person name="Murali S."/>
            <person name="Gordon D."/>
            <person name="Cantsilieris S."/>
            <person name="Munson K."/>
            <person name="Nelson B."/>
            <person name="Raja A."/>
            <person name="Underwood J."/>
            <person name="Diekhans M."/>
            <person name="Fiddes I."/>
            <person name="Haussler D."/>
            <person name="Eichler E."/>
        </authorList>
    </citation>
    <scope>NUCLEOTIDE SEQUENCE [LARGE SCALE GENOMIC DNA]</scope>
    <source>
        <strain evidence="2">Susie</strain>
    </source>
</reference>
<dbReference type="GO" id="GO:0007099">
    <property type="term" value="P:centriole replication"/>
    <property type="evidence" value="ECO:0007669"/>
    <property type="project" value="InterPro"/>
</dbReference>
<feature type="non-terminal residue" evidence="2">
    <location>
        <position position="1"/>
    </location>
</feature>
<accession>A0A2J8RXE6</accession>
<sequence>LPVPNSPPTHDPGLQPHPRTGDHKNISEQKSLLEVQRLQKELSSCIHKIEEVTKKVLTLHCCRRDCSNT</sequence>
<evidence type="ECO:0000313" key="2">
    <source>
        <dbReference type="EMBL" id="PNJ13177.1"/>
    </source>
</evidence>
<dbReference type="InterPro" id="IPR031447">
    <property type="entry name" value="MNR"/>
</dbReference>